<gene>
    <name evidence="1" type="ORF">GCK47_16025</name>
</gene>
<protein>
    <submittedName>
        <fullName evidence="1">Uncharacterized protein</fullName>
    </submittedName>
</protein>
<reference evidence="1 2" key="1">
    <citation type="submission" date="2019-10" db="EMBL/GenBank/DDBJ databases">
        <title>Roseburia spp. ameliorate alcoholic fatty liver via restoration of gut barrier function.</title>
        <authorList>
            <person name="Seo B."/>
            <person name="Ko G."/>
        </authorList>
    </citation>
    <scope>NUCLEOTIDE SEQUENCE [LARGE SCALE GENOMIC DNA]</scope>
    <source>
        <strain evidence="1 2">SNUG30017</strain>
    </source>
</reference>
<organism evidence="1 2">
    <name type="scientific">Roseburia intestinalis</name>
    <dbReference type="NCBI Taxonomy" id="166486"/>
    <lineage>
        <taxon>Bacteria</taxon>
        <taxon>Bacillati</taxon>
        <taxon>Bacillota</taxon>
        <taxon>Clostridia</taxon>
        <taxon>Lachnospirales</taxon>
        <taxon>Lachnospiraceae</taxon>
        <taxon>Roseburia</taxon>
    </lineage>
</organism>
<dbReference type="EMBL" id="WGGT01000024">
    <property type="protein sequence ID" value="MVQ47150.1"/>
    <property type="molecule type" value="Genomic_DNA"/>
</dbReference>
<evidence type="ECO:0000313" key="1">
    <source>
        <dbReference type="EMBL" id="MVQ47150.1"/>
    </source>
</evidence>
<name>A0A6L6XJE9_9FIRM</name>
<dbReference type="RefSeq" id="WP_157350985.1">
    <property type="nucleotide sequence ID" value="NZ_WGGT01000024.1"/>
</dbReference>
<proteinExistence type="predicted"/>
<comment type="caution">
    <text evidence="1">The sequence shown here is derived from an EMBL/GenBank/DDBJ whole genome shotgun (WGS) entry which is preliminary data.</text>
</comment>
<evidence type="ECO:0000313" key="2">
    <source>
        <dbReference type="Proteomes" id="UP000479531"/>
    </source>
</evidence>
<dbReference type="AlphaFoldDB" id="A0A6L6XJE9"/>
<accession>A0A6L6XJE9</accession>
<sequence>MNRIYTIDIFELKSKMFDCAVTMLENEDITNDAVRDKLETLSEINGIIGDINKGIHSRKEHSKSE</sequence>
<dbReference type="Proteomes" id="UP000479531">
    <property type="component" value="Unassembled WGS sequence"/>
</dbReference>